<sequence>MNLKETIRNIPDFPKEGVIFKDITTMLKDPAAFKEAIDHMAEKYKDCDIDYVVGIEARGFILGAPIALALNKGFIPVRKPGKLPAETVVASYELEYGTNQVEMHQDAITEGDKVLIIDDLLATGGTVSAAVDLVERLGGEVIGIGFLLELCFLKGRDILSNYDVFSLLQE</sequence>
<dbReference type="PANTHER" id="PTHR32315">
    <property type="entry name" value="ADENINE PHOSPHORIBOSYLTRANSFERASE"/>
    <property type="match status" value="1"/>
</dbReference>
<dbReference type="AlphaFoldDB" id="A0A8A7KGJ4"/>
<comment type="similarity">
    <text evidence="5 12">Belongs to the purine/pyrimidine phosphoribosyltransferase family.</text>
</comment>
<dbReference type="Proteomes" id="UP000665020">
    <property type="component" value="Chromosome"/>
</dbReference>
<evidence type="ECO:0000256" key="3">
    <source>
        <dbReference type="ARBA" id="ARBA00004496"/>
    </source>
</evidence>
<dbReference type="NCBIfam" id="TIGR01090">
    <property type="entry name" value="apt"/>
    <property type="match status" value="1"/>
</dbReference>
<comment type="subcellular location">
    <subcellularLocation>
        <location evidence="3 12">Cytoplasm</location>
    </subcellularLocation>
</comment>
<dbReference type="GO" id="GO:0005737">
    <property type="term" value="C:cytoplasm"/>
    <property type="evidence" value="ECO:0007669"/>
    <property type="project" value="UniProtKB-SubCell"/>
</dbReference>
<comment type="subunit">
    <text evidence="6 12">Homodimer.</text>
</comment>
<keyword evidence="15" id="KW-1185">Reference proteome</keyword>
<evidence type="ECO:0000256" key="5">
    <source>
        <dbReference type="ARBA" id="ARBA00008391"/>
    </source>
</evidence>
<dbReference type="FunFam" id="3.40.50.2020:FF:000004">
    <property type="entry name" value="Adenine phosphoribosyltransferase"/>
    <property type="match status" value="1"/>
</dbReference>
<protein>
    <recommendedName>
        <fullName evidence="7 12">Adenine phosphoribosyltransferase</fullName>
        <shortName evidence="12">APRT</shortName>
        <ecNumber evidence="7 12">2.4.2.7</ecNumber>
    </recommendedName>
</protein>
<dbReference type="Gene3D" id="3.40.50.2020">
    <property type="match status" value="1"/>
</dbReference>
<dbReference type="InterPro" id="IPR029057">
    <property type="entry name" value="PRTase-like"/>
</dbReference>
<comment type="pathway">
    <text evidence="4 12">Purine metabolism; AMP biosynthesis via salvage pathway; AMP from adenine: step 1/1.</text>
</comment>
<name>A0A8A7KGJ4_9FIRM</name>
<dbReference type="HAMAP" id="MF_00004">
    <property type="entry name" value="Aden_phosphoribosyltr"/>
    <property type="match status" value="1"/>
</dbReference>
<dbReference type="InterPro" id="IPR050054">
    <property type="entry name" value="UPRTase/APRTase"/>
</dbReference>
<evidence type="ECO:0000256" key="6">
    <source>
        <dbReference type="ARBA" id="ARBA00011738"/>
    </source>
</evidence>
<keyword evidence="11 12" id="KW-0660">Purine salvage</keyword>
<dbReference type="GO" id="GO:0044209">
    <property type="term" value="P:AMP salvage"/>
    <property type="evidence" value="ECO:0007669"/>
    <property type="project" value="UniProtKB-UniRule"/>
</dbReference>
<dbReference type="RefSeq" id="WP_230869602.1">
    <property type="nucleotide sequence ID" value="NZ_CP046640.1"/>
</dbReference>
<evidence type="ECO:0000256" key="12">
    <source>
        <dbReference type="HAMAP-Rule" id="MF_00004"/>
    </source>
</evidence>
<gene>
    <name evidence="12" type="primary">apt</name>
    <name evidence="14" type="ORF">GM661_08445</name>
</gene>
<dbReference type="EMBL" id="CP046640">
    <property type="protein sequence ID" value="QTL98007.1"/>
    <property type="molecule type" value="Genomic_DNA"/>
</dbReference>
<organism evidence="14 15">
    <name type="scientific">Iocasia fonsfrigidae</name>
    <dbReference type="NCBI Taxonomy" id="2682810"/>
    <lineage>
        <taxon>Bacteria</taxon>
        <taxon>Bacillati</taxon>
        <taxon>Bacillota</taxon>
        <taxon>Clostridia</taxon>
        <taxon>Halanaerobiales</taxon>
        <taxon>Halanaerobiaceae</taxon>
        <taxon>Iocasia</taxon>
    </lineage>
</organism>
<dbReference type="PANTHER" id="PTHR32315:SF3">
    <property type="entry name" value="ADENINE PHOSPHORIBOSYLTRANSFERASE"/>
    <property type="match status" value="1"/>
</dbReference>
<keyword evidence="8 12" id="KW-0963">Cytoplasm</keyword>
<dbReference type="InterPro" id="IPR000836">
    <property type="entry name" value="PRTase_dom"/>
</dbReference>
<dbReference type="KEGG" id="ifn:GM661_08445"/>
<comment type="catalytic activity">
    <reaction evidence="1 12">
        <text>AMP + diphosphate = 5-phospho-alpha-D-ribose 1-diphosphate + adenine</text>
        <dbReference type="Rhea" id="RHEA:16609"/>
        <dbReference type="ChEBI" id="CHEBI:16708"/>
        <dbReference type="ChEBI" id="CHEBI:33019"/>
        <dbReference type="ChEBI" id="CHEBI:58017"/>
        <dbReference type="ChEBI" id="CHEBI:456215"/>
        <dbReference type="EC" id="2.4.2.7"/>
    </reaction>
</comment>
<accession>A0A8A7KGJ4</accession>
<keyword evidence="10 12" id="KW-0808">Transferase</keyword>
<dbReference type="GO" id="GO:0006168">
    <property type="term" value="P:adenine salvage"/>
    <property type="evidence" value="ECO:0007669"/>
    <property type="project" value="InterPro"/>
</dbReference>
<dbReference type="CDD" id="cd06223">
    <property type="entry name" value="PRTases_typeI"/>
    <property type="match status" value="1"/>
</dbReference>
<evidence type="ECO:0000256" key="10">
    <source>
        <dbReference type="ARBA" id="ARBA00022679"/>
    </source>
</evidence>
<dbReference type="EC" id="2.4.2.7" evidence="7 12"/>
<dbReference type="NCBIfam" id="NF002634">
    <property type="entry name" value="PRK02304.1-3"/>
    <property type="match status" value="1"/>
</dbReference>
<reference evidence="14" key="1">
    <citation type="submission" date="2019-12" db="EMBL/GenBank/DDBJ databases">
        <authorList>
            <person name="zhang j."/>
            <person name="sun C.M."/>
        </authorList>
    </citation>
    <scope>NUCLEOTIDE SEQUENCE</scope>
    <source>
        <strain evidence="14">NS-1</strain>
    </source>
</reference>
<dbReference type="Pfam" id="PF00156">
    <property type="entry name" value="Pribosyltran"/>
    <property type="match status" value="1"/>
</dbReference>
<proteinExistence type="inferred from homology"/>
<evidence type="ECO:0000256" key="4">
    <source>
        <dbReference type="ARBA" id="ARBA00004659"/>
    </source>
</evidence>
<dbReference type="GO" id="GO:0016208">
    <property type="term" value="F:AMP binding"/>
    <property type="evidence" value="ECO:0007669"/>
    <property type="project" value="TreeGrafter"/>
</dbReference>
<evidence type="ECO:0000256" key="8">
    <source>
        <dbReference type="ARBA" id="ARBA00022490"/>
    </source>
</evidence>
<evidence type="ECO:0000256" key="11">
    <source>
        <dbReference type="ARBA" id="ARBA00022726"/>
    </source>
</evidence>
<evidence type="ECO:0000259" key="13">
    <source>
        <dbReference type="Pfam" id="PF00156"/>
    </source>
</evidence>
<evidence type="ECO:0000313" key="15">
    <source>
        <dbReference type="Proteomes" id="UP000665020"/>
    </source>
</evidence>
<evidence type="ECO:0000256" key="7">
    <source>
        <dbReference type="ARBA" id="ARBA00011893"/>
    </source>
</evidence>
<dbReference type="UniPathway" id="UPA00588">
    <property type="reaction ID" value="UER00646"/>
</dbReference>
<dbReference type="GO" id="GO:0006166">
    <property type="term" value="P:purine ribonucleoside salvage"/>
    <property type="evidence" value="ECO:0007669"/>
    <property type="project" value="UniProtKB-UniRule"/>
</dbReference>
<feature type="domain" description="Phosphoribosyltransferase" evidence="13">
    <location>
        <begin position="26"/>
        <end position="148"/>
    </location>
</feature>
<dbReference type="NCBIfam" id="NF002636">
    <property type="entry name" value="PRK02304.1-5"/>
    <property type="match status" value="1"/>
</dbReference>
<dbReference type="GO" id="GO:0003999">
    <property type="term" value="F:adenine phosphoribosyltransferase activity"/>
    <property type="evidence" value="ECO:0007669"/>
    <property type="project" value="UniProtKB-UniRule"/>
</dbReference>
<evidence type="ECO:0000256" key="2">
    <source>
        <dbReference type="ARBA" id="ARBA00003968"/>
    </source>
</evidence>
<dbReference type="GO" id="GO:0002055">
    <property type="term" value="F:adenine binding"/>
    <property type="evidence" value="ECO:0007669"/>
    <property type="project" value="TreeGrafter"/>
</dbReference>
<dbReference type="NCBIfam" id="NF002633">
    <property type="entry name" value="PRK02304.1-2"/>
    <property type="match status" value="1"/>
</dbReference>
<dbReference type="InterPro" id="IPR005764">
    <property type="entry name" value="Ade_phspho_trans"/>
</dbReference>
<evidence type="ECO:0000313" key="14">
    <source>
        <dbReference type="EMBL" id="QTL98007.1"/>
    </source>
</evidence>
<evidence type="ECO:0000256" key="9">
    <source>
        <dbReference type="ARBA" id="ARBA00022676"/>
    </source>
</evidence>
<dbReference type="SUPFAM" id="SSF53271">
    <property type="entry name" value="PRTase-like"/>
    <property type="match status" value="1"/>
</dbReference>
<comment type="function">
    <text evidence="2 12">Catalyzes a salvage reaction resulting in the formation of AMP, that is energically less costly than de novo synthesis.</text>
</comment>
<evidence type="ECO:0000256" key="1">
    <source>
        <dbReference type="ARBA" id="ARBA00000868"/>
    </source>
</evidence>
<keyword evidence="9 12" id="KW-0328">Glycosyltransferase</keyword>